<evidence type="ECO:0000259" key="9">
    <source>
        <dbReference type="Pfam" id="PF12776"/>
    </source>
</evidence>
<keyword evidence="4" id="KW-0659">Purine metabolism</keyword>
<dbReference type="GO" id="GO:0051997">
    <property type="term" value="F:2-oxo-4-hydroxy-4-carboxy-5-ureidoimidazoline decarboxylase activity"/>
    <property type="evidence" value="ECO:0007669"/>
    <property type="project" value="UniProtKB-EC"/>
</dbReference>
<dbReference type="InParanoid" id="A0A6I9RWE9"/>
<feature type="region of interest" description="Disordered" evidence="7">
    <location>
        <begin position="365"/>
        <end position="384"/>
    </location>
</feature>
<dbReference type="Pfam" id="PF12776">
    <property type="entry name" value="Myb_DNA-bind_3"/>
    <property type="match status" value="1"/>
</dbReference>
<evidence type="ECO:0000256" key="2">
    <source>
        <dbReference type="ARBA" id="ARBA00004754"/>
    </source>
</evidence>
<protein>
    <recommendedName>
        <fullName evidence="3">2-oxo-4-hydroxy-4-carboxy-5-ureidoimidazoline decarboxylase</fullName>
        <ecNumber evidence="3">4.1.1.97</ecNumber>
    </recommendedName>
</protein>
<dbReference type="InterPro" id="IPR024752">
    <property type="entry name" value="Myb/SANT-like_dom"/>
</dbReference>
<evidence type="ECO:0000313" key="10">
    <source>
        <dbReference type="Proteomes" id="UP000504607"/>
    </source>
</evidence>
<sequence>MGPLWKEQDFLSCCGSKRFAREMAAASPFADLDHALQSAREIWFNKIDVNGWLEAFAAHPAIGAASPSISQWSKEEQSTALATATDSTMEELVLWNARYREKFGFVFVICASGRGTPEILAELKKRYLNRPIIEFEIAAKEEMKIIELRLAKLFETQAGTTPSVTAQLPVSQSNRPGEIKLYVANQQRETHALIPKIKAHWKPEFHKLFVTLCLDQVVAGNKPGTHLNKKGWKCVMDKFYERTGIRYDKKQFKNHWDSMKDQWKIWSKLRGNIPEGGWDPDTQTINMSDEWWSNYLQMHPEAAQFRYKGLPLVDLLNTLFSGGVVGGAITLEHSQGIMSNVDAEGPSQATSSPDNNSVLHEAIPKSQVRSQESPTFSQGEFENEPLLQRRRMNQDPPISLCQCKRDSGSLKFDRQQYHRYEVIESRSTATSALREEYSIRECIHLLNEMPEIQQGSELYMFALDVFLKKEYRELFIALGFPKMRLAWLSRQQKLASN</sequence>
<dbReference type="GeneID" id="105053874"/>
<dbReference type="GO" id="GO:0006144">
    <property type="term" value="P:purine nucleobase metabolic process"/>
    <property type="evidence" value="ECO:0007669"/>
    <property type="project" value="UniProtKB-KW"/>
</dbReference>
<accession>A0A6I9RWE9</accession>
<evidence type="ECO:0000256" key="5">
    <source>
        <dbReference type="ARBA" id="ARBA00022793"/>
    </source>
</evidence>
<gene>
    <name evidence="11" type="primary">LOC105053874</name>
</gene>
<dbReference type="SUPFAM" id="SSF158694">
    <property type="entry name" value="UraD-Like"/>
    <property type="match status" value="1"/>
</dbReference>
<dbReference type="Proteomes" id="UP000504607">
    <property type="component" value="Chromosome 11"/>
</dbReference>
<dbReference type="InterPro" id="IPR018020">
    <property type="entry name" value="OHCU_decarboxylase"/>
</dbReference>
<evidence type="ECO:0000259" key="8">
    <source>
        <dbReference type="Pfam" id="PF09349"/>
    </source>
</evidence>
<dbReference type="RefSeq" id="XP_010933498.1">
    <property type="nucleotide sequence ID" value="XM_010935196.3"/>
</dbReference>
<dbReference type="PANTHER" id="PTHR43466">
    <property type="entry name" value="2-OXO-4-HYDROXY-4-CARBOXY-5-UREIDOIMIDAZOLINE DECARBOXYLASE-RELATED"/>
    <property type="match status" value="1"/>
</dbReference>
<evidence type="ECO:0000256" key="3">
    <source>
        <dbReference type="ARBA" id="ARBA00012257"/>
    </source>
</evidence>
<dbReference type="Pfam" id="PF09349">
    <property type="entry name" value="OHCU_decarbox"/>
    <property type="match status" value="1"/>
</dbReference>
<proteinExistence type="predicted"/>
<name>A0A6I9RWE9_ELAGV</name>
<keyword evidence="6" id="KW-0456">Lyase</keyword>
<dbReference type="GO" id="GO:0019628">
    <property type="term" value="P:urate catabolic process"/>
    <property type="evidence" value="ECO:0007669"/>
    <property type="project" value="TreeGrafter"/>
</dbReference>
<dbReference type="GO" id="GO:0005777">
    <property type="term" value="C:peroxisome"/>
    <property type="evidence" value="ECO:0007669"/>
    <property type="project" value="TreeGrafter"/>
</dbReference>
<dbReference type="Gene3D" id="1.10.3330.10">
    <property type="entry name" value="Oxo-4-hydroxy-4-carboxy-5-ureidoimidazoline decarboxylase"/>
    <property type="match status" value="1"/>
</dbReference>
<evidence type="ECO:0000256" key="6">
    <source>
        <dbReference type="ARBA" id="ARBA00023239"/>
    </source>
</evidence>
<dbReference type="EC" id="4.1.1.97" evidence="3"/>
<evidence type="ECO:0000256" key="1">
    <source>
        <dbReference type="ARBA" id="ARBA00001163"/>
    </source>
</evidence>
<dbReference type="FunCoup" id="A0A6I9RWE9">
    <property type="interactions" value="1570"/>
</dbReference>
<feature type="compositionally biased region" description="Polar residues" evidence="7">
    <location>
        <begin position="367"/>
        <end position="380"/>
    </location>
</feature>
<evidence type="ECO:0000256" key="4">
    <source>
        <dbReference type="ARBA" id="ARBA00022631"/>
    </source>
</evidence>
<evidence type="ECO:0000313" key="11">
    <source>
        <dbReference type="RefSeq" id="XP_010933498.1"/>
    </source>
</evidence>
<dbReference type="OrthoDB" id="738273at2759"/>
<comment type="pathway">
    <text evidence="2">Purine metabolism; urate degradation; (S)-allantoin from urate: step 3/3.</text>
</comment>
<organism evidence="10 11">
    <name type="scientific">Elaeis guineensis var. tenera</name>
    <name type="common">Oil palm</name>
    <dbReference type="NCBI Taxonomy" id="51953"/>
    <lineage>
        <taxon>Eukaryota</taxon>
        <taxon>Viridiplantae</taxon>
        <taxon>Streptophyta</taxon>
        <taxon>Embryophyta</taxon>
        <taxon>Tracheophyta</taxon>
        <taxon>Spermatophyta</taxon>
        <taxon>Magnoliopsida</taxon>
        <taxon>Liliopsida</taxon>
        <taxon>Arecaceae</taxon>
        <taxon>Arecoideae</taxon>
        <taxon>Cocoseae</taxon>
        <taxon>Elaeidinae</taxon>
        <taxon>Elaeis</taxon>
    </lineage>
</organism>
<dbReference type="InterPro" id="IPR036778">
    <property type="entry name" value="OHCU_decarboxylase_sf"/>
</dbReference>
<feature type="domain" description="Oxo-4-hydroxy-4-carboxy-5-ureidoimidazoline decarboxylase" evidence="8">
    <location>
        <begin position="8"/>
        <end position="151"/>
    </location>
</feature>
<dbReference type="PANTHER" id="PTHR43466:SF1">
    <property type="entry name" value="2-OXO-4-HYDROXY-4-CARBOXY-5-UREIDOIMIDAZOLINE DECARBOXYLASE-RELATED"/>
    <property type="match status" value="1"/>
</dbReference>
<dbReference type="FunFam" id="1.10.3330.10:FF:000002">
    <property type="entry name" value="Uric acid degradation bifunctional protein TTL"/>
    <property type="match status" value="1"/>
</dbReference>
<evidence type="ECO:0000256" key="7">
    <source>
        <dbReference type="SAM" id="MobiDB-lite"/>
    </source>
</evidence>
<dbReference type="AlphaFoldDB" id="A0A6I9RWE9"/>
<reference evidence="11" key="1">
    <citation type="submission" date="2025-08" db="UniProtKB">
        <authorList>
            <consortium name="RefSeq"/>
        </authorList>
    </citation>
    <scope>IDENTIFICATION</scope>
</reference>
<dbReference type="KEGG" id="egu:105053874"/>
<feature type="domain" description="Myb/SANT-like" evidence="9">
    <location>
        <begin position="200"/>
        <end position="295"/>
    </location>
</feature>
<keyword evidence="10" id="KW-1185">Reference proteome</keyword>
<comment type="catalytic activity">
    <reaction evidence="1">
        <text>5-hydroxy-2-oxo-4-ureido-2,5-dihydro-1H-imidazole-5-carboxylate + H(+) = (S)-allantoin + CO2</text>
        <dbReference type="Rhea" id="RHEA:26301"/>
        <dbReference type="ChEBI" id="CHEBI:15378"/>
        <dbReference type="ChEBI" id="CHEBI:15678"/>
        <dbReference type="ChEBI" id="CHEBI:16526"/>
        <dbReference type="ChEBI" id="CHEBI:58639"/>
        <dbReference type="EC" id="4.1.1.97"/>
    </reaction>
</comment>
<keyword evidence="5" id="KW-0210">Decarboxylase</keyword>